<organism evidence="1 2">
    <name type="scientific">Roseobacter denitrificans (strain ATCC 33942 / OCh 114)</name>
    <name type="common">Erythrobacter sp. (strain OCh 114)</name>
    <name type="synonym">Roseobacter denitrificans</name>
    <dbReference type="NCBI Taxonomy" id="375451"/>
    <lineage>
        <taxon>Bacteria</taxon>
        <taxon>Pseudomonadati</taxon>
        <taxon>Pseudomonadota</taxon>
        <taxon>Alphaproteobacteria</taxon>
        <taxon>Rhodobacterales</taxon>
        <taxon>Roseobacteraceae</taxon>
        <taxon>Roseobacter</taxon>
    </lineage>
</organism>
<dbReference type="InterPro" id="IPR009534">
    <property type="entry name" value="DUF1153"/>
</dbReference>
<dbReference type="EMBL" id="CP000362">
    <property type="protein sequence ID" value="ABG32151.1"/>
    <property type="molecule type" value="Genomic_DNA"/>
</dbReference>
<evidence type="ECO:0008006" key="3">
    <source>
        <dbReference type="Google" id="ProtNLM"/>
    </source>
</evidence>
<dbReference type="eggNOG" id="ENOG5031CDG">
    <property type="taxonomic scope" value="Bacteria"/>
</dbReference>
<dbReference type="Gene3D" id="1.10.10.10">
    <property type="entry name" value="Winged helix-like DNA-binding domain superfamily/Winged helix DNA-binding domain"/>
    <property type="match status" value="1"/>
</dbReference>
<dbReference type="InterPro" id="IPR036388">
    <property type="entry name" value="WH-like_DNA-bd_sf"/>
</dbReference>
<dbReference type="HOGENOM" id="CLU_161849_1_0_5"/>
<dbReference type="InterPro" id="IPR010921">
    <property type="entry name" value="Trp_repressor/repl_initiator"/>
</dbReference>
<evidence type="ECO:0000313" key="2">
    <source>
        <dbReference type="Proteomes" id="UP000007029"/>
    </source>
</evidence>
<sequence length="102" mass="11445">MANELNIGKCMYLKKVDGPRSVTLADGTVMTQADLPPVTTRRWVASRKAAVVRGVAYGLIPQKEALSRYRISEDEFHEWVKAVSEHGEDALKATTLQKYRQP</sequence>
<reference evidence="1 2" key="1">
    <citation type="journal article" date="2007" name="J. Bacteriol.">
        <title>The complete genome sequence of Roseobacter denitrificans reveals a mixotrophic rather than photosynthetic metabolism.</title>
        <authorList>
            <person name="Swingley W.D."/>
            <person name="Sadekar S."/>
            <person name="Mastrian S.D."/>
            <person name="Matthies H.J."/>
            <person name="Hao J."/>
            <person name="Ramos H."/>
            <person name="Acharya C.R."/>
            <person name="Conrad A.L."/>
            <person name="Taylor H.L."/>
            <person name="Dejesa L.C."/>
            <person name="Shah M.K."/>
            <person name="O'huallachain M.E."/>
            <person name="Lince M.T."/>
            <person name="Blankenship R.E."/>
            <person name="Beatty J.T."/>
            <person name="Touchman J.W."/>
        </authorList>
    </citation>
    <scope>NUCLEOTIDE SEQUENCE [LARGE SCALE GENOMIC DNA]</scope>
    <source>
        <strain evidence="2">ATCC 33942 / OCh 114</strain>
    </source>
</reference>
<keyword evidence="2" id="KW-1185">Reference proteome</keyword>
<dbReference type="KEGG" id="rde:RD1_2600"/>
<evidence type="ECO:0000313" key="1">
    <source>
        <dbReference type="EMBL" id="ABG32151.1"/>
    </source>
</evidence>
<dbReference type="Proteomes" id="UP000007029">
    <property type="component" value="Chromosome"/>
</dbReference>
<accession>Q166E2</accession>
<name>Q166E2_ROSDO</name>
<proteinExistence type="predicted"/>
<dbReference type="SUPFAM" id="SSF48295">
    <property type="entry name" value="TrpR-like"/>
    <property type="match status" value="1"/>
</dbReference>
<gene>
    <name evidence="1" type="ordered locus">RD1_2600</name>
</gene>
<dbReference type="AlphaFoldDB" id="Q166E2"/>
<dbReference type="GO" id="GO:0043565">
    <property type="term" value="F:sequence-specific DNA binding"/>
    <property type="evidence" value="ECO:0007669"/>
    <property type="project" value="InterPro"/>
</dbReference>
<protein>
    <recommendedName>
        <fullName evidence="3">DUF1153 domain-containing protein</fullName>
    </recommendedName>
</protein>
<dbReference type="Pfam" id="PF06627">
    <property type="entry name" value="DUF1153"/>
    <property type="match status" value="1"/>
</dbReference>
<dbReference type="STRING" id="375451.RD1_2600"/>